<dbReference type="SUPFAM" id="SSF140500">
    <property type="entry name" value="BAS1536-like"/>
    <property type="match status" value="1"/>
</dbReference>
<name>A0ABY4EJ98_9BACI</name>
<dbReference type="RefSeq" id="WP_244709835.1">
    <property type="nucleotide sequence ID" value="NZ_CP095073.1"/>
</dbReference>
<evidence type="ECO:0000313" key="1">
    <source>
        <dbReference type="EMBL" id="UOQ44127.1"/>
    </source>
</evidence>
<dbReference type="Pfam" id="PF09388">
    <property type="entry name" value="SpoOE-like"/>
    <property type="match status" value="1"/>
</dbReference>
<sequence>MTDTRTLENEVEEIRWKMYEAYQSSKNYEEILKVSQQLDHLLNEFTCPARENSQ</sequence>
<dbReference type="Gene3D" id="4.10.280.10">
    <property type="entry name" value="Helix-loop-helix DNA-binding domain"/>
    <property type="match status" value="1"/>
</dbReference>
<organism evidence="1 2">
    <name type="scientific">Halobacillus salinarum</name>
    <dbReference type="NCBI Taxonomy" id="2932257"/>
    <lineage>
        <taxon>Bacteria</taxon>
        <taxon>Bacillati</taxon>
        <taxon>Bacillota</taxon>
        <taxon>Bacilli</taxon>
        <taxon>Bacillales</taxon>
        <taxon>Bacillaceae</taxon>
        <taxon>Halobacillus</taxon>
    </lineage>
</organism>
<keyword evidence="2" id="KW-1185">Reference proteome</keyword>
<dbReference type="InterPro" id="IPR036638">
    <property type="entry name" value="HLH_DNA-bd_sf"/>
</dbReference>
<protein>
    <submittedName>
        <fullName evidence="1">Aspartyl-phosphate phosphatase Spo0E family protein</fullName>
    </submittedName>
</protein>
<dbReference type="InterPro" id="IPR037208">
    <property type="entry name" value="Spo0E-like_sf"/>
</dbReference>
<evidence type="ECO:0000313" key="2">
    <source>
        <dbReference type="Proteomes" id="UP000831787"/>
    </source>
</evidence>
<proteinExistence type="predicted"/>
<dbReference type="InterPro" id="IPR018540">
    <property type="entry name" value="Spo0E-like"/>
</dbReference>
<gene>
    <name evidence="1" type="ORF">MUN89_20070</name>
</gene>
<accession>A0ABY4EJ98</accession>
<reference evidence="1 2" key="1">
    <citation type="submission" date="2022-04" db="EMBL/GenBank/DDBJ databases">
        <title>Halobacillus sp. isolated from saltern.</title>
        <authorList>
            <person name="Won M."/>
            <person name="Lee C.-M."/>
            <person name="Woen H.-Y."/>
            <person name="Kwon S.-W."/>
        </authorList>
    </citation>
    <scope>NUCLEOTIDE SEQUENCE [LARGE SCALE GENOMIC DNA]</scope>
    <source>
        <strain evidence="1 2">SSBR10-3</strain>
    </source>
</reference>
<dbReference type="Proteomes" id="UP000831787">
    <property type="component" value="Chromosome"/>
</dbReference>
<dbReference type="EMBL" id="CP095073">
    <property type="protein sequence ID" value="UOQ44127.1"/>
    <property type="molecule type" value="Genomic_DNA"/>
</dbReference>